<gene>
    <name evidence="1" type="ORF">GGD88_003583</name>
</gene>
<organism evidence="1 2">
    <name type="scientific">Roseospira goensis</name>
    <dbReference type="NCBI Taxonomy" id="391922"/>
    <lineage>
        <taxon>Bacteria</taxon>
        <taxon>Pseudomonadati</taxon>
        <taxon>Pseudomonadota</taxon>
        <taxon>Alphaproteobacteria</taxon>
        <taxon>Rhodospirillales</taxon>
        <taxon>Rhodospirillaceae</taxon>
        <taxon>Roseospira</taxon>
    </lineage>
</organism>
<name>A0A7W6S2R3_9PROT</name>
<dbReference type="Proteomes" id="UP000555728">
    <property type="component" value="Unassembled WGS sequence"/>
</dbReference>
<proteinExistence type="predicted"/>
<accession>A0A7W6S2R3</accession>
<comment type="caution">
    <text evidence="1">The sequence shown here is derived from an EMBL/GenBank/DDBJ whole genome shotgun (WGS) entry which is preliminary data.</text>
</comment>
<keyword evidence="2" id="KW-1185">Reference proteome</keyword>
<evidence type="ECO:0000313" key="1">
    <source>
        <dbReference type="EMBL" id="MBB4287826.1"/>
    </source>
</evidence>
<dbReference type="RefSeq" id="WP_184437952.1">
    <property type="nucleotide sequence ID" value="NZ_JACIGI010000055.1"/>
</dbReference>
<protein>
    <submittedName>
        <fullName evidence="1">Uncharacterized protein</fullName>
    </submittedName>
</protein>
<sequence>MSPPSAVTLPRRLCVGYPSYQRVAAWSATSAAPDCPAALLGTLPYADRWRAATPDPADGVLTGVLPRLTQIRAVALLHHDCPPGARLTVTAYRDAALSTVAWASGALPMWPAVYGQSGLPFEDPRWWTLTYSADELAGRRWHRVVILPRALAVRAVRVAITPAPGQTTVRVGGVEVCDLLEAAGNYDWGAEPGRRSLSSVAVTEAGGVHAVARPAVEVWTGALRYQPEDHALAAWSEYAKAHDIVLPALLIPHPRLTRHLLREVFPARLLELPRWTVATAGRRRSWTLRYEEHL</sequence>
<dbReference type="EMBL" id="JACIGI010000055">
    <property type="protein sequence ID" value="MBB4287826.1"/>
    <property type="molecule type" value="Genomic_DNA"/>
</dbReference>
<evidence type="ECO:0000313" key="2">
    <source>
        <dbReference type="Proteomes" id="UP000555728"/>
    </source>
</evidence>
<dbReference type="AlphaFoldDB" id="A0A7W6S2R3"/>
<reference evidence="1 2" key="1">
    <citation type="submission" date="2020-08" db="EMBL/GenBank/DDBJ databases">
        <title>Genome sequencing of Purple Non-Sulfur Bacteria from various extreme environments.</title>
        <authorList>
            <person name="Mayer M."/>
        </authorList>
    </citation>
    <scope>NUCLEOTIDE SEQUENCE [LARGE SCALE GENOMIC DNA]</scope>
    <source>
        <strain evidence="1 2">JA135</strain>
    </source>
</reference>